<dbReference type="InterPro" id="IPR038765">
    <property type="entry name" value="Papain-like_cys_pep_sf"/>
</dbReference>
<dbReference type="AlphaFoldDB" id="A0A2W5R0X8"/>
<dbReference type="EMBL" id="QFPP01000569">
    <property type="protein sequence ID" value="PZQ63987.1"/>
    <property type="molecule type" value="Genomic_DNA"/>
</dbReference>
<gene>
    <name evidence="2" type="ORF">DI563_27160</name>
</gene>
<dbReference type="PANTHER" id="PTHR33490:SF12">
    <property type="entry name" value="BLL5557 PROTEIN"/>
    <property type="match status" value="1"/>
</dbReference>
<dbReference type="SMART" id="SM00460">
    <property type="entry name" value="TGc"/>
    <property type="match status" value="1"/>
</dbReference>
<evidence type="ECO:0000259" key="1">
    <source>
        <dbReference type="SMART" id="SM00460"/>
    </source>
</evidence>
<dbReference type="Proteomes" id="UP000249135">
    <property type="component" value="Unassembled WGS sequence"/>
</dbReference>
<proteinExistence type="predicted"/>
<dbReference type="InterPro" id="IPR002931">
    <property type="entry name" value="Transglutaminase-like"/>
</dbReference>
<organism evidence="2 3">
    <name type="scientific">Variovorax paradoxus</name>
    <dbReference type="NCBI Taxonomy" id="34073"/>
    <lineage>
        <taxon>Bacteria</taxon>
        <taxon>Pseudomonadati</taxon>
        <taxon>Pseudomonadota</taxon>
        <taxon>Betaproteobacteria</taxon>
        <taxon>Burkholderiales</taxon>
        <taxon>Comamonadaceae</taxon>
        <taxon>Variovorax</taxon>
    </lineage>
</organism>
<sequence length="146" mass="16506">FGQTPLGWARVQAVCDFVHQHLRFDYQRAFAGRTALGGFRDRVGVCRDFAHLAVTLCRCLNIPARYVTGYLGDIGVPPVPYPMDFSAWFEVFLGGRWHTFDARHNVPRIGRVVIARGRDAADVPITMVFGEHTLQRFEVVTDEVRG</sequence>
<dbReference type="Pfam" id="PF01841">
    <property type="entry name" value="Transglut_core"/>
    <property type="match status" value="1"/>
</dbReference>
<protein>
    <submittedName>
        <fullName evidence="2">Transglutaminase</fullName>
    </submittedName>
</protein>
<dbReference type="Gene3D" id="3.10.620.30">
    <property type="match status" value="1"/>
</dbReference>
<feature type="domain" description="Transglutaminase-like" evidence="1">
    <location>
        <begin position="38"/>
        <end position="104"/>
    </location>
</feature>
<name>A0A2W5R0X8_VARPD</name>
<evidence type="ECO:0000313" key="3">
    <source>
        <dbReference type="Proteomes" id="UP000249135"/>
    </source>
</evidence>
<accession>A0A2W5R0X8</accession>
<reference evidence="2 3" key="1">
    <citation type="submission" date="2017-08" db="EMBL/GenBank/DDBJ databases">
        <title>Infants hospitalized years apart are colonized by the same room-sourced microbial strains.</title>
        <authorList>
            <person name="Brooks B."/>
            <person name="Olm M.R."/>
            <person name="Firek B.A."/>
            <person name="Baker R."/>
            <person name="Thomas B.C."/>
            <person name="Morowitz M.J."/>
            <person name="Banfield J.F."/>
        </authorList>
    </citation>
    <scope>NUCLEOTIDE SEQUENCE [LARGE SCALE GENOMIC DNA]</scope>
    <source>
        <strain evidence="2">S2_005_003_R2_41</strain>
    </source>
</reference>
<evidence type="ECO:0000313" key="2">
    <source>
        <dbReference type="EMBL" id="PZQ63987.1"/>
    </source>
</evidence>
<feature type="non-terminal residue" evidence="2">
    <location>
        <position position="1"/>
    </location>
</feature>
<dbReference type="SUPFAM" id="SSF54001">
    <property type="entry name" value="Cysteine proteinases"/>
    <property type="match status" value="1"/>
</dbReference>
<dbReference type="PANTHER" id="PTHR33490">
    <property type="entry name" value="BLR5614 PROTEIN-RELATED"/>
    <property type="match status" value="1"/>
</dbReference>
<comment type="caution">
    <text evidence="2">The sequence shown here is derived from an EMBL/GenBank/DDBJ whole genome shotgun (WGS) entry which is preliminary data.</text>
</comment>